<evidence type="ECO:0000313" key="4">
    <source>
        <dbReference type="Proteomes" id="UP000552644"/>
    </source>
</evidence>
<name>A0A7W7QKD2_9ACTN</name>
<gene>
    <name evidence="3" type="ORF">FHS44_002134</name>
</gene>
<dbReference type="SUPFAM" id="SSF55961">
    <property type="entry name" value="Bet v1-like"/>
    <property type="match status" value="1"/>
</dbReference>
<comment type="caution">
    <text evidence="3">The sequence shown here is derived from an EMBL/GenBank/DDBJ whole genome shotgun (WGS) entry which is preliminary data.</text>
</comment>
<evidence type="ECO:0000313" key="3">
    <source>
        <dbReference type="EMBL" id="MBB4915049.1"/>
    </source>
</evidence>
<dbReference type="Proteomes" id="UP000552644">
    <property type="component" value="Unassembled WGS sequence"/>
</dbReference>
<dbReference type="InterPro" id="IPR023393">
    <property type="entry name" value="START-like_dom_sf"/>
</dbReference>
<feature type="domain" description="Activator of Hsp90 ATPase homologue 1/2-like C-terminal" evidence="2">
    <location>
        <begin position="15"/>
        <end position="133"/>
    </location>
</feature>
<keyword evidence="4" id="KW-1185">Reference proteome</keyword>
<dbReference type="Pfam" id="PF08327">
    <property type="entry name" value="AHSA1"/>
    <property type="match status" value="1"/>
</dbReference>
<dbReference type="AlphaFoldDB" id="A0A7W7QKD2"/>
<dbReference type="EMBL" id="JACHJP010000002">
    <property type="protein sequence ID" value="MBB4915049.1"/>
    <property type="molecule type" value="Genomic_DNA"/>
</dbReference>
<evidence type="ECO:0000256" key="1">
    <source>
        <dbReference type="ARBA" id="ARBA00006817"/>
    </source>
</evidence>
<dbReference type="RefSeq" id="WP_184713767.1">
    <property type="nucleotide sequence ID" value="NZ_JACHJP010000002.1"/>
</dbReference>
<proteinExistence type="inferred from homology"/>
<dbReference type="CDD" id="cd07814">
    <property type="entry name" value="SRPBCC_CalC_Aha1-like"/>
    <property type="match status" value="1"/>
</dbReference>
<dbReference type="InterPro" id="IPR013538">
    <property type="entry name" value="ASHA1/2-like_C"/>
</dbReference>
<sequence>MGHEFEVRKEIELAATPEEVWQAIATGPGIDSWFMGRSEVEPRRGGSTRLTVGGATEEATVTSWEPPGRFAYRTGQGQDGAFMAFEWLVEGRDRGSTVLRMVHEGFLEGDWESEYEAMKSGWDMYLHTLAAYLTHFPGRTGTPVSALRVGAAEPERAWAVLTGALGLPATAAVGERASIAPEGFAPVEGVLDYADPFSCLGVRTDQGLYRFVHSGPRRGNAVFLAHHVYSSPGESGDAGELEGAWQGWLERLFPAETQGL</sequence>
<organism evidence="3 4">
    <name type="scientific">Streptosporangium saharense</name>
    <dbReference type="NCBI Taxonomy" id="1706840"/>
    <lineage>
        <taxon>Bacteria</taxon>
        <taxon>Bacillati</taxon>
        <taxon>Actinomycetota</taxon>
        <taxon>Actinomycetes</taxon>
        <taxon>Streptosporangiales</taxon>
        <taxon>Streptosporangiaceae</taxon>
        <taxon>Streptosporangium</taxon>
    </lineage>
</organism>
<evidence type="ECO:0000259" key="2">
    <source>
        <dbReference type="Pfam" id="PF08327"/>
    </source>
</evidence>
<accession>A0A7W7QKD2</accession>
<comment type="similarity">
    <text evidence="1">Belongs to the AHA1 family.</text>
</comment>
<reference evidence="3 4" key="1">
    <citation type="submission" date="2020-08" db="EMBL/GenBank/DDBJ databases">
        <title>Genomic Encyclopedia of Type Strains, Phase III (KMG-III): the genomes of soil and plant-associated and newly described type strains.</title>
        <authorList>
            <person name="Whitman W."/>
        </authorList>
    </citation>
    <scope>NUCLEOTIDE SEQUENCE [LARGE SCALE GENOMIC DNA]</scope>
    <source>
        <strain evidence="3 4">CECT 8840</strain>
    </source>
</reference>
<protein>
    <submittedName>
        <fullName evidence="3">Uncharacterized protein YndB with AHSA1/START domain</fullName>
    </submittedName>
</protein>
<dbReference type="Gene3D" id="3.30.530.20">
    <property type="match status" value="1"/>
</dbReference>